<sequence>MKTFFTWLVKPAALAFIGVLLLSLVVWFEAPLLSFDGSAPFASSGARWTIIALLFLAWVGWFGWRKLRAHLADRRLAKSVAGEDAPKVAAPNAPEGAFEVAQLNKRMQEAIAILRKSKGKDGRKGGLYQLPWYMFIGAPGSGKTTALTQSGLKFPLAESLGKGPIGGVGGTRNCDWWFTDEAVLLDTAGRYTTQDSNGESDKAAWTGFLQLLRKYRRRRPVNGVIVTVSVSDLLQGDEAWRASMAQSIRERIKELHEQLGVRFPIYVLVTKCDLLAGFVEYFDALGREERSQVWGTTFALAKEEGLDAALAAFPEEFRLLERRLQDRMLARMQHERDPYKRALVYSFPQQFAGLGEVLGRFLNDVFASNRYEQQALLRGVYFSSGTQEGSPLDRVMGAMAASFGLDRQTVPANGATGRSYFITRLVQGVIFPEAELAGVNHKLEQRRRMLQWGAVAGVSVLFVLLGAGMAASYQRNQAYIADMEARSADIARRVAALPPQASPIALLPVLDAARTLPGGYDDADKSVPLLNRFGLYQGDKLGEAARIAYRKLLQDTLLPRLQQRMEAQLRRSDANNAEYLYEVLRVYLMLGDPKHFDAESIAAWAALDDDRNLKDASEAQRAALAEHELALMENFRQGQAMPELDAALVADTRLALARMPLQQRVYNRVKLQLAREKLPDFSPAGAGGREAATVFVRKSGEPITRGVNGMFSVAGHAKFLEASDEAVADVDKERWILAQQEASQADNQDQVRAAVLQLYYDDYIAQWDALLNDVTVRPFDNLEQGARITNLLAGADSPLRKFLVAAGKETTLGASQAVKLPSAAAKVMGKLGAYKKKLESAMGSAPGTPAASKDMNPVDAHFEDLHRMTSGTPPPLDQKLAMLKDVAVYMDSAASAKRTGAPPPPGDALARVKLEADGAPAPLGGMLKTIDSGGAGLTSGSERERLNALWTAGPAQFCRQAVAGRYPIVRNSSQDVTADDFGRLFGPAGLIDDFFQKNLAQYVDMGGARWSWRATANNGALGIPQGTLDEFQRAARIRDAFFANGGRQASMRFDLKPVTLDPNIARLVLEIDGQVLNAAPNALAPASFQLPSGKGGGQVKLEVSPASARSTVQTEGPWAWFRMLDRAVVEPTPQGERYKVVFDVDGRKAGLELTANSVVNPFRRAVLEQFRCVDKL</sequence>
<protein>
    <submittedName>
        <fullName evidence="6">Type VI secretion system membrane subunit TssM</fullName>
    </submittedName>
</protein>
<keyword evidence="1" id="KW-0472">Membrane</keyword>
<dbReference type="InterPro" id="IPR017731">
    <property type="entry name" value="TssM1-like"/>
</dbReference>
<name>A0ABS8Q5W6_9BURK</name>
<accession>A0ABS8Q5W6</accession>
<dbReference type="NCBIfam" id="TIGR03348">
    <property type="entry name" value="VI_IcmF"/>
    <property type="match status" value="1"/>
</dbReference>
<dbReference type="PANTHER" id="PTHR36153:SF1">
    <property type="entry name" value="TYPE VI SECRETION SYSTEM COMPONENT TSSM1"/>
    <property type="match status" value="1"/>
</dbReference>
<dbReference type="InterPro" id="IPR027417">
    <property type="entry name" value="P-loop_NTPase"/>
</dbReference>
<dbReference type="InterPro" id="IPR010623">
    <property type="entry name" value="IcmF_C"/>
</dbReference>
<evidence type="ECO:0000313" key="7">
    <source>
        <dbReference type="Proteomes" id="UP001179361"/>
    </source>
</evidence>
<organism evidence="6 7">
    <name type="scientific">Massilia phyllostachyos</name>
    <dbReference type="NCBI Taxonomy" id="2898585"/>
    <lineage>
        <taxon>Bacteria</taxon>
        <taxon>Pseudomonadati</taxon>
        <taxon>Pseudomonadota</taxon>
        <taxon>Betaproteobacteria</taxon>
        <taxon>Burkholderiales</taxon>
        <taxon>Oxalobacteraceae</taxon>
        <taxon>Telluria group</taxon>
        <taxon>Massilia</taxon>
    </lineage>
</organism>
<feature type="transmembrane region" description="Helical" evidence="1">
    <location>
        <begin position="45"/>
        <end position="64"/>
    </location>
</feature>
<evidence type="ECO:0000259" key="2">
    <source>
        <dbReference type="Pfam" id="PF06744"/>
    </source>
</evidence>
<keyword evidence="1" id="KW-1133">Transmembrane helix</keyword>
<dbReference type="SUPFAM" id="SSF52540">
    <property type="entry name" value="P-loop containing nucleoside triphosphate hydrolases"/>
    <property type="match status" value="1"/>
</dbReference>
<proteinExistence type="predicted"/>
<feature type="domain" description="Type VI secretion system component TssM1 helical" evidence="5">
    <location>
        <begin position="945"/>
        <end position="1045"/>
    </location>
</feature>
<dbReference type="Pfam" id="PF21070">
    <property type="entry name" value="IcmF_helical"/>
    <property type="match status" value="1"/>
</dbReference>
<evidence type="ECO:0000259" key="5">
    <source>
        <dbReference type="Pfam" id="PF21070"/>
    </source>
</evidence>
<feature type="transmembrane region" description="Helical" evidence="1">
    <location>
        <begin position="452"/>
        <end position="473"/>
    </location>
</feature>
<keyword evidence="1" id="KW-0812">Transmembrane</keyword>
<feature type="domain" description="Type VI secretion system component TssM1 N-terminal" evidence="4">
    <location>
        <begin position="199"/>
        <end position="457"/>
    </location>
</feature>
<dbReference type="InterPro" id="IPR048677">
    <property type="entry name" value="TssM1_hel"/>
</dbReference>
<dbReference type="RefSeq" id="WP_231058432.1">
    <property type="nucleotide sequence ID" value="NZ_JAJNOC010000003.1"/>
</dbReference>
<evidence type="ECO:0000259" key="3">
    <source>
        <dbReference type="Pfam" id="PF06761"/>
    </source>
</evidence>
<keyword evidence="7" id="KW-1185">Reference proteome</keyword>
<dbReference type="InterPro" id="IPR025743">
    <property type="entry name" value="TssM1_N"/>
</dbReference>
<dbReference type="Pfam" id="PF06744">
    <property type="entry name" value="IcmF_C"/>
    <property type="match status" value="1"/>
</dbReference>
<dbReference type="InterPro" id="IPR053156">
    <property type="entry name" value="T6SS_TssM-like"/>
</dbReference>
<dbReference type="Gene3D" id="3.40.50.300">
    <property type="entry name" value="P-loop containing nucleotide triphosphate hydrolases"/>
    <property type="match status" value="1"/>
</dbReference>
<dbReference type="PANTHER" id="PTHR36153">
    <property type="entry name" value="INNER MEMBRANE PROTEIN-RELATED"/>
    <property type="match status" value="1"/>
</dbReference>
<feature type="domain" description="Type VI secretion system IcmF C-terminal" evidence="2">
    <location>
        <begin position="1053"/>
        <end position="1157"/>
    </location>
</feature>
<dbReference type="CDD" id="cd00882">
    <property type="entry name" value="Ras_like_GTPase"/>
    <property type="match status" value="1"/>
</dbReference>
<reference evidence="6" key="1">
    <citation type="submission" date="2021-11" db="EMBL/GenBank/DDBJ databases">
        <title>The complete genome of Massilia sp sp. G4R7.</title>
        <authorList>
            <person name="Liu L."/>
            <person name="Yue J."/>
            <person name="Yuan J."/>
            <person name="Yang F."/>
            <person name="Li L."/>
        </authorList>
    </citation>
    <scope>NUCLEOTIDE SEQUENCE</scope>
    <source>
        <strain evidence="6">G4R7</strain>
    </source>
</reference>
<evidence type="ECO:0000256" key="1">
    <source>
        <dbReference type="SAM" id="Phobius"/>
    </source>
</evidence>
<evidence type="ECO:0000313" key="6">
    <source>
        <dbReference type="EMBL" id="MCD2517140.1"/>
    </source>
</evidence>
<feature type="domain" description="IcmF-related" evidence="3">
    <location>
        <begin position="507"/>
        <end position="811"/>
    </location>
</feature>
<feature type="transmembrane region" description="Helical" evidence="1">
    <location>
        <begin position="12"/>
        <end position="33"/>
    </location>
</feature>
<dbReference type="Pfam" id="PF14331">
    <property type="entry name" value="IcmF-related_N"/>
    <property type="match status" value="1"/>
</dbReference>
<evidence type="ECO:0000259" key="4">
    <source>
        <dbReference type="Pfam" id="PF14331"/>
    </source>
</evidence>
<gene>
    <name evidence="6" type="primary">tssM</name>
    <name evidence="6" type="ORF">LQ564_12570</name>
</gene>
<dbReference type="Proteomes" id="UP001179361">
    <property type="component" value="Unassembled WGS sequence"/>
</dbReference>
<comment type="caution">
    <text evidence="6">The sequence shown here is derived from an EMBL/GenBank/DDBJ whole genome shotgun (WGS) entry which is preliminary data.</text>
</comment>
<dbReference type="Pfam" id="PF06761">
    <property type="entry name" value="IcmF-related"/>
    <property type="match status" value="1"/>
</dbReference>
<dbReference type="InterPro" id="IPR009612">
    <property type="entry name" value="IcmF-rel"/>
</dbReference>
<dbReference type="EMBL" id="JAJNOC010000003">
    <property type="protein sequence ID" value="MCD2517140.1"/>
    <property type="molecule type" value="Genomic_DNA"/>
</dbReference>